<evidence type="ECO:0000256" key="19">
    <source>
        <dbReference type="SAM" id="Phobius"/>
    </source>
</evidence>
<keyword evidence="18" id="KW-0479">Metal-binding</keyword>
<evidence type="ECO:0000256" key="12">
    <source>
        <dbReference type="ARBA" id="ARBA00023136"/>
    </source>
</evidence>
<name>A0A0P0CI74_9FLAO</name>
<evidence type="ECO:0000256" key="14">
    <source>
        <dbReference type="ARBA" id="ARBA00023264"/>
    </source>
</evidence>
<protein>
    <submittedName>
        <fullName evidence="20">Diacylglycerol kinase</fullName>
    </submittedName>
</protein>
<evidence type="ECO:0000256" key="5">
    <source>
        <dbReference type="ARBA" id="ARBA00022679"/>
    </source>
</evidence>
<evidence type="ECO:0000256" key="4">
    <source>
        <dbReference type="ARBA" id="ARBA00022516"/>
    </source>
</evidence>
<dbReference type="InterPro" id="IPR033717">
    <property type="entry name" value="UDPK"/>
</dbReference>
<evidence type="ECO:0000256" key="16">
    <source>
        <dbReference type="PIRSR" id="PIRSR600829-2"/>
    </source>
</evidence>
<feature type="binding site" evidence="17">
    <location>
        <begin position="95"/>
        <end position="96"/>
    </location>
    <ligand>
        <name>ATP</name>
        <dbReference type="ChEBI" id="CHEBI:30616"/>
    </ligand>
</feature>
<dbReference type="InterPro" id="IPR036945">
    <property type="entry name" value="DAGK_sf"/>
</dbReference>
<evidence type="ECO:0000256" key="2">
    <source>
        <dbReference type="ARBA" id="ARBA00005967"/>
    </source>
</evidence>
<accession>A0A0P0CI74</accession>
<evidence type="ECO:0000256" key="6">
    <source>
        <dbReference type="ARBA" id="ARBA00022692"/>
    </source>
</evidence>
<dbReference type="GO" id="GO:0005524">
    <property type="term" value="F:ATP binding"/>
    <property type="evidence" value="ECO:0007669"/>
    <property type="project" value="UniProtKB-KW"/>
</dbReference>
<dbReference type="Pfam" id="PF01219">
    <property type="entry name" value="DAGK_prokar"/>
    <property type="match status" value="1"/>
</dbReference>
<keyword evidence="14" id="KW-1208">Phospholipid metabolism</keyword>
<gene>
    <name evidence="20" type="ORF">APS56_02430</name>
</gene>
<dbReference type="RefSeq" id="WP_054724448.1">
    <property type="nucleotide sequence ID" value="NZ_CP012898.1"/>
</dbReference>
<dbReference type="EMBL" id="CP012898">
    <property type="protein sequence ID" value="ALJ04080.1"/>
    <property type="molecule type" value="Genomic_DNA"/>
</dbReference>
<evidence type="ECO:0000313" key="20">
    <source>
        <dbReference type="EMBL" id="ALJ04080.1"/>
    </source>
</evidence>
<evidence type="ECO:0000256" key="11">
    <source>
        <dbReference type="ARBA" id="ARBA00023098"/>
    </source>
</evidence>
<dbReference type="Gene3D" id="1.10.287.3610">
    <property type="match status" value="1"/>
</dbReference>
<keyword evidence="11" id="KW-0443">Lipid metabolism</keyword>
<feature type="binding site" evidence="18">
    <location>
        <position position="77"/>
    </location>
    <ligand>
        <name>a divalent metal cation</name>
        <dbReference type="ChEBI" id="CHEBI:60240"/>
    </ligand>
</feature>
<evidence type="ECO:0000256" key="15">
    <source>
        <dbReference type="PIRSR" id="PIRSR600829-1"/>
    </source>
</evidence>
<organism evidence="20 21">
    <name type="scientific">Pseudalgibacter alginicilyticus</name>
    <dbReference type="NCBI Taxonomy" id="1736674"/>
    <lineage>
        <taxon>Bacteria</taxon>
        <taxon>Pseudomonadati</taxon>
        <taxon>Bacteroidota</taxon>
        <taxon>Flavobacteriia</taxon>
        <taxon>Flavobacteriales</taxon>
        <taxon>Flavobacteriaceae</taxon>
        <taxon>Pseudalgibacter</taxon>
    </lineage>
</organism>
<keyword evidence="21" id="KW-1185">Reference proteome</keyword>
<feature type="binding site" evidence="16">
    <location>
        <position position="70"/>
    </location>
    <ligand>
        <name>substrate</name>
    </ligand>
</feature>
<evidence type="ECO:0000256" key="9">
    <source>
        <dbReference type="ARBA" id="ARBA00022840"/>
    </source>
</evidence>
<keyword evidence="6 19" id="KW-0812">Transmembrane</keyword>
<keyword evidence="7 17" id="KW-0547">Nucleotide-binding</keyword>
<evidence type="ECO:0000256" key="18">
    <source>
        <dbReference type="PIRSR" id="PIRSR600829-4"/>
    </source>
</evidence>
<dbReference type="GO" id="GO:0046872">
    <property type="term" value="F:metal ion binding"/>
    <property type="evidence" value="ECO:0007669"/>
    <property type="project" value="UniProtKB-KW"/>
</dbReference>
<dbReference type="STRING" id="1736674.APS56_02430"/>
<dbReference type="OrthoDB" id="1493837at2"/>
<dbReference type="PATRIC" id="fig|1736674.3.peg.504"/>
<evidence type="ECO:0000256" key="10">
    <source>
        <dbReference type="ARBA" id="ARBA00022989"/>
    </source>
</evidence>
<dbReference type="CDD" id="cd14265">
    <property type="entry name" value="UDPK_IM_like"/>
    <property type="match status" value="1"/>
</dbReference>
<keyword evidence="10 19" id="KW-1133">Transmembrane helix</keyword>
<keyword evidence="3" id="KW-1003">Cell membrane</keyword>
<keyword evidence="13" id="KW-0594">Phospholipid biosynthesis</keyword>
<feature type="binding site" evidence="18">
    <location>
        <position position="29"/>
    </location>
    <ligand>
        <name>a divalent metal cation</name>
        <dbReference type="ChEBI" id="CHEBI:60240"/>
    </ligand>
</feature>
<comment type="cofactor">
    <cofactor evidence="18">
        <name>Mg(2+)</name>
        <dbReference type="ChEBI" id="CHEBI:18420"/>
    </cofactor>
    <text evidence="18">Mn(2+), Zn(2+), Cd(2+) and Co(2+) support activity to lesser extents.</text>
</comment>
<keyword evidence="8 20" id="KW-0418">Kinase</keyword>
<feature type="binding site" evidence="17">
    <location>
        <position position="77"/>
    </location>
    <ligand>
        <name>ATP</name>
        <dbReference type="ChEBI" id="CHEBI:30616"/>
    </ligand>
</feature>
<dbReference type="GO" id="GO:0005886">
    <property type="term" value="C:plasma membrane"/>
    <property type="evidence" value="ECO:0007669"/>
    <property type="project" value="UniProtKB-SubCell"/>
</dbReference>
<dbReference type="PANTHER" id="PTHR34299:SF1">
    <property type="entry name" value="DIACYLGLYCEROL KINASE"/>
    <property type="match status" value="1"/>
</dbReference>
<keyword evidence="18" id="KW-0460">Magnesium</keyword>
<feature type="transmembrane region" description="Helical" evidence="19">
    <location>
        <begin position="97"/>
        <end position="118"/>
    </location>
</feature>
<proteinExistence type="inferred from homology"/>
<feature type="active site" description="Proton acceptor" evidence="15">
    <location>
        <position position="70"/>
    </location>
</feature>
<evidence type="ECO:0000313" key="21">
    <source>
        <dbReference type="Proteomes" id="UP000057981"/>
    </source>
</evidence>
<comment type="subcellular location">
    <subcellularLocation>
        <location evidence="1">Cell membrane</location>
        <topology evidence="1">Multi-pass membrane protein</topology>
    </subcellularLocation>
</comment>
<evidence type="ECO:0000256" key="7">
    <source>
        <dbReference type="ARBA" id="ARBA00022741"/>
    </source>
</evidence>
<evidence type="ECO:0000256" key="17">
    <source>
        <dbReference type="PIRSR" id="PIRSR600829-3"/>
    </source>
</evidence>
<evidence type="ECO:0000256" key="8">
    <source>
        <dbReference type="ARBA" id="ARBA00022777"/>
    </source>
</evidence>
<dbReference type="KEGG" id="ahz:APS56_02430"/>
<dbReference type="Proteomes" id="UP000057981">
    <property type="component" value="Chromosome"/>
</dbReference>
<keyword evidence="4" id="KW-0444">Lipid biosynthesis</keyword>
<feature type="binding site" evidence="17">
    <location>
        <position position="29"/>
    </location>
    <ligand>
        <name>ATP</name>
        <dbReference type="ChEBI" id="CHEBI:30616"/>
    </ligand>
</feature>
<dbReference type="GO" id="GO:0008654">
    <property type="term" value="P:phospholipid biosynthetic process"/>
    <property type="evidence" value="ECO:0007669"/>
    <property type="project" value="UniProtKB-KW"/>
</dbReference>
<dbReference type="PANTHER" id="PTHR34299">
    <property type="entry name" value="DIACYLGLYCEROL KINASE"/>
    <property type="match status" value="1"/>
</dbReference>
<sequence>MTKKESFLVNRLKSIGFAFKGAYILIKTEASIKIQFVIAVFVTVTGFYFQISNTEWLVQFLAIGLVMTAEGINTAIEEIADFIHPEHHKKIGLIKDVAAGAVFIASMFAIIIGLIIYIPKVF</sequence>
<keyword evidence="5" id="KW-0808">Transferase</keyword>
<dbReference type="GO" id="GO:0016301">
    <property type="term" value="F:kinase activity"/>
    <property type="evidence" value="ECO:0007669"/>
    <property type="project" value="UniProtKB-KW"/>
</dbReference>
<feature type="transmembrane region" description="Helical" evidence="19">
    <location>
        <begin position="34"/>
        <end position="51"/>
    </location>
</feature>
<keyword evidence="9 17" id="KW-0067">ATP-binding</keyword>
<keyword evidence="12 19" id="KW-0472">Membrane</keyword>
<dbReference type="AlphaFoldDB" id="A0A0P0CI74"/>
<evidence type="ECO:0000256" key="3">
    <source>
        <dbReference type="ARBA" id="ARBA00022475"/>
    </source>
</evidence>
<reference evidence="20 21" key="1">
    <citation type="submission" date="2015-10" db="EMBL/GenBank/DDBJ databases">
        <authorList>
            <person name="Gilbert D.G."/>
        </authorList>
    </citation>
    <scope>NUCLEOTIDE SEQUENCE [LARGE SCALE GENOMIC DNA]</scope>
    <source>
        <strain evidence="21">HZ-22</strain>
    </source>
</reference>
<evidence type="ECO:0000256" key="13">
    <source>
        <dbReference type="ARBA" id="ARBA00023209"/>
    </source>
</evidence>
<evidence type="ECO:0000256" key="1">
    <source>
        <dbReference type="ARBA" id="ARBA00004651"/>
    </source>
</evidence>
<feature type="binding site" evidence="17">
    <location>
        <begin position="86"/>
        <end position="88"/>
    </location>
    <ligand>
        <name>ATP</name>
        <dbReference type="ChEBI" id="CHEBI:30616"/>
    </ligand>
</feature>
<comment type="similarity">
    <text evidence="2">Belongs to the bacterial diacylglycerol kinase family.</text>
</comment>
<dbReference type="InterPro" id="IPR000829">
    <property type="entry name" value="DAGK"/>
</dbReference>